<dbReference type="InterPro" id="IPR017969">
    <property type="entry name" value="Heavy-metal-associated_CS"/>
</dbReference>
<keyword evidence="1" id="KW-0479">Metal-binding</keyword>
<organism evidence="4 5">
    <name type="scientific">Pedobacter chinensis</name>
    <dbReference type="NCBI Taxonomy" id="2282421"/>
    <lineage>
        <taxon>Bacteria</taxon>
        <taxon>Pseudomonadati</taxon>
        <taxon>Bacteroidota</taxon>
        <taxon>Sphingobacteriia</taxon>
        <taxon>Sphingobacteriales</taxon>
        <taxon>Sphingobacteriaceae</taxon>
        <taxon>Pedobacter</taxon>
    </lineage>
</organism>
<keyword evidence="2" id="KW-0732">Signal</keyword>
<dbReference type="PANTHER" id="PTHR46594:SF4">
    <property type="entry name" value="P-TYPE CATION-TRANSPORTING ATPASE"/>
    <property type="match status" value="1"/>
</dbReference>
<dbReference type="PANTHER" id="PTHR46594">
    <property type="entry name" value="P-TYPE CATION-TRANSPORTING ATPASE"/>
    <property type="match status" value="1"/>
</dbReference>
<dbReference type="Pfam" id="PF00403">
    <property type="entry name" value="HMA"/>
    <property type="match status" value="1"/>
</dbReference>
<dbReference type="GO" id="GO:0046872">
    <property type="term" value="F:metal ion binding"/>
    <property type="evidence" value="ECO:0007669"/>
    <property type="project" value="UniProtKB-KW"/>
</dbReference>
<dbReference type="SUPFAM" id="SSF55008">
    <property type="entry name" value="HMA, heavy metal-associated domain"/>
    <property type="match status" value="1"/>
</dbReference>
<evidence type="ECO:0000256" key="1">
    <source>
        <dbReference type="ARBA" id="ARBA00022723"/>
    </source>
</evidence>
<dbReference type="FunFam" id="3.30.70.100:FF:000001">
    <property type="entry name" value="ATPase copper transporting beta"/>
    <property type="match status" value="1"/>
</dbReference>
<evidence type="ECO:0000256" key="2">
    <source>
        <dbReference type="SAM" id="SignalP"/>
    </source>
</evidence>
<dbReference type="CDD" id="cd00371">
    <property type="entry name" value="HMA"/>
    <property type="match status" value="1"/>
</dbReference>
<evidence type="ECO:0000259" key="3">
    <source>
        <dbReference type="PROSITE" id="PS50846"/>
    </source>
</evidence>
<dbReference type="EMBL" id="QPKV01000020">
    <property type="protein sequence ID" value="RDC54056.1"/>
    <property type="molecule type" value="Genomic_DNA"/>
</dbReference>
<feature type="domain" description="HMA" evidence="3">
    <location>
        <begin position="48"/>
        <end position="114"/>
    </location>
</feature>
<evidence type="ECO:0000313" key="5">
    <source>
        <dbReference type="Proteomes" id="UP000253961"/>
    </source>
</evidence>
<dbReference type="AlphaFoldDB" id="A0A369PTV4"/>
<dbReference type="Gene3D" id="3.30.70.100">
    <property type="match status" value="1"/>
</dbReference>
<dbReference type="InterPro" id="IPR036163">
    <property type="entry name" value="HMA_dom_sf"/>
</dbReference>
<accession>A0A369PTV4</accession>
<feature type="signal peptide" evidence="2">
    <location>
        <begin position="1"/>
        <end position="27"/>
    </location>
</feature>
<protein>
    <submittedName>
        <fullName evidence="4">Copper chaperone</fullName>
    </submittedName>
</protein>
<comment type="caution">
    <text evidence="4">The sequence shown here is derived from an EMBL/GenBank/DDBJ whole genome shotgun (WGS) entry which is preliminary data.</text>
</comment>
<proteinExistence type="predicted"/>
<gene>
    <name evidence="4" type="ORF">DU508_23570</name>
</gene>
<dbReference type="PROSITE" id="PS50846">
    <property type="entry name" value="HMA_2"/>
    <property type="match status" value="1"/>
</dbReference>
<dbReference type="InterPro" id="IPR006121">
    <property type="entry name" value="HMA_dom"/>
</dbReference>
<dbReference type="PROSITE" id="PS51257">
    <property type="entry name" value="PROKAR_LIPOPROTEIN"/>
    <property type="match status" value="1"/>
</dbReference>
<keyword evidence="5" id="KW-1185">Reference proteome</keyword>
<dbReference type="PROSITE" id="PS01047">
    <property type="entry name" value="HMA_1"/>
    <property type="match status" value="1"/>
</dbReference>
<name>A0A369PTV4_9SPHI</name>
<reference evidence="4 5" key="1">
    <citation type="submission" date="2018-07" db="EMBL/GenBank/DDBJ databases">
        <title>Pedobacter sp. nov., isolated from soil.</title>
        <authorList>
            <person name="Zhou L.Y."/>
            <person name="Du Z.J."/>
        </authorList>
    </citation>
    <scope>NUCLEOTIDE SEQUENCE [LARGE SCALE GENOMIC DNA]</scope>
    <source>
        <strain evidence="4 5">JDX94</strain>
    </source>
</reference>
<evidence type="ECO:0000313" key="4">
    <source>
        <dbReference type="EMBL" id="RDC54056.1"/>
    </source>
</evidence>
<dbReference type="Proteomes" id="UP000253961">
    <property type="component" value="Unassembled WGS sequence"/>
</dbReference>
<feature type="chain" id="PRO_5016770721" evidence="2">
    <location>
        <begin position="28"/>
        <end position="128"/>
    </location>
</feature>
<sequence length="128" mass="14208">MLTMKSLFMKVSMSCILVIALAITSCAQEQKKEDKTTPKEQTKQVMMQTVKMPVDGMVCNACQSNVKKTIKSVDGVTDVEVNLEKKYAVFTFDPTKVKIEQVKKAVNDKGFEAGKPQKVKQCGIAIEK</sequence>